<dbReference type="Gramene" id="LPERR04G19010.1">
    <property type="protein sequence ID" value="LPERR04G19010.1"/>
    <property type="gene ID" value="LPERR04G19010"/>
</dbReference>
<dbReference type="CDD" id="cd15795">
    <property type="entry name" value="PMEI-Pla_a_1_like"/>
    <property type="match status" value="1"/>
</dbReference>
<keyword evidence="1 4" id="KW-0732">Signal</keyword>
<reference evidence="7" key="2">
    <citation type="submission" date="2013-12" db="EMBL/GenBank/DDBJ databases">
        <authorList>
            <person name="Yu Y."/>
            <person name="Lee S."/>
            <person name="de Baynast K."/>
            <person name="Wissotski M."/>
            <person name="Liu L."/>
            <person name="Talag J."/>
            <person name="Goicoechea J."/>
            <person name="Angelova A."/>
            <person name="Jetty R."/>
            <person name="Kudrna D."/>
            <person name="Golser W."/>
            <person name="Rivera L."/>
            <person name="Zhang J."/>
            <person name="Wing R."/>
        </authorList>
    </citation>
    <scope>NUCLEOTIDE SEQUENCE</scope>
</reference>
<evidence type="ECO:0000256" key="2">
    <source>
        <dbReference type="ARBA" id="ARBA00023157"/>
    </source>
</evidence>
<dbReference type="HOGENOM" id="CLU_726434_0_0_1"/>
<evidence type="ECO:0000313" key="6">
    <source>
        <dbReference type="EnsemblPlants" id="LPERR04G19010.1"/>
    </source>
</evidence>
<keyword evidence="7" id="KW-1185">Reference proteome</keyword>
<dbReference type="InterPro" id="IPR034088">
    <property type="entry name" value="Pla_a_1-like"/>
</dbReference>
<accession>A0A0D9W8Q9</accession>
<feature type="domain" description="Pectinesterase inhibitor" evidence="5">
    <location>
        <begin position="191"/>
        <end position="346"/>
    </location>
</feature>
<name>A0A0D9W8Q9_9ORYZ</name>
<comment type="similarity">
    <text evidence="3">Belongs to the PMEI family.</text>
</comment>
<dbReference type="SUPFAM" id="SSF101148">
    <property type="entry name" value="Plant invertase/pectin methylesterase inhibitor"/>
    <property type="match status" value="2"/>
</dbReference>
<dbReference type="STRING" id="77586.A0A0D9W8Q9"/>
<evidence type="ECO:0000256" key="3">
    <source>
        <dbReference type="ARBA" id="ARBA00038471"/>
    </source>
</evidence>
<dbReference type="EnsemblPlants" id="LPERR04G19010.1">
    <property type="protein sequence ID" value="LPERR04G19010.1"/>
    <property type="gene ID" value="LPERR04G19010"/>
</dbReference>
<keyword evidence="2" id="KW-1015">Disulfide bond</keyword>
<protein>
    <recommendedName>
        <fullName evidence="5">Pectinesterase inhibitor domain-containing protein</fullName>
    </recommendedName>
</protein>
<dbReference type="InterPro" id="IPR035513">
    <property type="entry name" value="Invertase/methylesterase_inhib"/>
</dbReference>
<proteinExistence type="inferred from homology"/>
<dbReference type="GO" id="GO:0004857">
    <property type="term" value="F:enzyme inhibitor activity"/>
    <property type="evidence" value="ECO:0007669"/>
    <property type="project" value="InterPro"/>
</dbReference>
<dbReference type="PANTHER" id="PTHR35357:SF24">
    <property type="entry name" value="OS04G0587200 PROTEIN"/>
    <property type="match status" value="1"/>
</dbReference>
<organism evidence="6 7">
    <name type="scientific">Leersia perrieri</name>
    <dbReference type="NCBI Taxonomy" id="77586"/>
    <lineage>
        <taxon>Eukaryota</taxon>
        <taxon>Viridiplantae</taxon>
        <taxon>Streptophyta</taxon>
        <taxon>Embryophyta</taxon>
        <taxon>Tracheophyta</taxon>
        <taxon>Spermatophyta</taxon>
        <taxon>Magnoliopsida</taxon>
        <taxon>Liliopsida</taxon>
        <taxon>Poales</taxon>
        <taxon>Poaceae</taxon>
        <taxon>BOP clade</taxon>
        <taxon>Oryzoideae</taxon>
        <taxon>Oryzeae</taxon>
        <taxon>Oryzinae</taxon>
        <taxon>Leersia</taxon>
    </lineage>
</organism>
<reference evidence="6 7" key="1">
    <citation type="submission" date="2012-08" db="EMBL/GenBank/DDBJ databases">
        <title>Oryza genome evolution.</title>
        <authorList>
            <person name="Wing R.A."/>
        </authorList>
    </citation>
    <scope>NUCLEOTIDE SEQUENCE</scope>
</reference>
<dbReference type="InterPro" id="IPR006501">
    <property type="entry name" value="Pectinesterase_inhib_dom"/>
</dbReference>
<dbReference type="FunFam" id="1.20.140.40:FF:000002">
    <property type="entry name" value="Putative invertase inhibitor"/>
    <property type="match status" value="1"/>
</dbReference>
<dbReference type="GO" id="GO:0005576">
    <property type="term" value="C:extracellular region"/>
    <property type="evidence" value="ECO:0007669"/>
    <property type="project" value="UniProtKB-ARBA"/>
</dbReference>
<dbReference type="PANTHER" id="PTHR35357">
    <property type="entry name" value="OS02G0537100 PROTEIN"/>
    <property type="match status" value="1"/>
</dbReference>
<dbReference type="Proteomes" id="UP000032180">
    <property type="component" value="Chromosome 4"/>
</dbReference>
<dbReference type="Pfam" id="PF04043">
    <property type="entry name" value="PMEI"/>
    <property type="match status" value="1"/>
</dbReference>
<sequence length="362" mass="39081">MALLRALSSPLIFSLLLLTASTSNASILEDVCKSLATNHTAIDYNYCSRFFQANKQSKSTTVDTTHGLTDVAVKKTEAIGVNNVKVIAALRSSEKDEKMQGCLRILSYLYAYTLAILDNEAKDVAISEGELQALPPMPDVAQYRLDACEDRFRGKKETLPLIDNNKKTMKLVQSLSITMLLLLITSTTTLSNASLLDSTCTSFQASHPEIGNAYSYCIKFFQSDRGSAAADKYGLAAIAVKISTATAKATGKRIEELERSETDKRRKGCLSACEEVYDSAVDSLRDAADGIKSRDAGGLKDAVSKLSAARDTPDTCEQGFRELGLASPLGAEDEEFDKQSAIALAVTSAIAPPPRRMMISVS</sequence>
<dbReference type="NCBIfam" id="TIGR01614">
    <property type="entry name" value="PME_inhib"/>
    <property type="match status" value="1"/>
</dbReference>
<reference evidence="6" key="3">
    <citation type="submission" date="2015-04" db="UniProtKB">
        <authorList>
            <consortium name="EnsemblPlants"/>
        </authorList>
    </citation>
    <scope>IDENTIFICATION</scope>
</reference>
<feature type="signal peptide" evidence="4">
    <location>
        <begin position="1"/>
        <end position="25"/>
    </location>
</feature>
<dbReference type="SMART" id="SM00856">
    <property type="entry name" value="PMEI"/>
    <property type="match status" value="1"/>
</dbReference>
<evidence type="ECO:0000259" key="5">
    <source>
        <dbReference type="SMART" id="SM00856"/>
    </source>
</evidence>
<dbReference type="Gene3D" id="1.20.140.40">
    <property type="entry name" value="Invertase/pectin methylesterase inhibitor family protein"/>
    <property type="match status" value="2"/>
</dbReference>
<feature type="chain" id="PRO_5002348777" description="Pectinesterase inhibitor domain-containing protein" evidence="4">
    <location>
        <begin position="26"/>
        <end position="362"/>
    </location>
</feature>
<evidence type="ECO:0000313" key="7">
    <source>
        <dbReference type="Proteomes" id="UP000032180"/>
    </source>
</evidence>
<evidence type="ECO:0000256" key="1">
    <source>
        <dbReference type="ARBA" id="ARBA00022729"/>
    </source>
</evidence>
<evidence type="ECO:0000256" key="4">
    <source>
        <dbReference type="SAM" id="SignalP"/>
    </source>
</evidence>
<dbReference type="eggNOG" id="ENOG502S6IS">
    <property type="taxonomic scope" value="Eukaryota"/>
</dbReference>
<dbReference type="AlphaFoldDB" id="A0A0D9W8Q9"/>